<dbReference type="EMBL" id="WKKF01000001">
    <property type="protein sequence ID" value="MRX53443.1"/>
    <property type="molecule type" value="Genomic_DNA"/>
</dbReference>
<evidence type="ECO:0000313" key="1">
    <source>
        <dbReference type="EMBL" id="MRX53443.1"/>
    </source>
</evidence>
<dbReference type="Proteomes" id="UP000441585">
    <property type="component" value="Unassembled WGS sequence"/>
</dbReference>
<dbReference type="AlphaFoldDB" id="A0A6I2MCC4"/>
<sequence length="293" mass="33070">MNLPREFKQTIIGVHGDKGEAWIRKLPFIIAGCEQTYGLKIGDPYKLSYHYVAQAIKANGEEAVVKFGLPNHKDLIAESIALKILGRGNGMVKLIDEHINDGLLILEKLNPGTMLSEVESDEKAILAASSVMKRIWQPYAGGHPFPHLSDWMSGLRRVEKNIIDEKCIHKAEALFAQLINTISKPILLHGDLHQDNILKKDRDWIAIDPKGVIGEAEFEVTSFCKNYLFDKKNPRDVLEKRIEQFEKELGMDRSRMIGWGFCQAVLSACWCLEDGASCFEENLQLAGIYESMM</sequence>
<dbReference type="InterPro" id="IPR006748">
    <property type="entry name" value="NH2Glyco/OHUrea_AB-resist_kin"/>
</dbReference>
<gene>
    <name evidence="1" type="ORF">GJU41_05630</name>
</gene>
<dbReference type="InterPro" id="IPR011009">
    <property type="entry name" value="Kinase-like_dom_sf"/>
</dbReference>
<accession>A0A6I2MCC4</accession>
<evidence type="ECO:0008006" key="3">
    <source>
        <dbReference type="Google" id="ProtNLM"/>
    </source>
</evidence>
<proteinExistence type="predicted"/>
<name>A0A6I2MCC4_9BACI</name>
<dbReference type="SUPFAM" id="SSF56112">
    <property type="entry name" value="Protein kinase-like (PK-like)"/>
    <property type="match status" value="1"/>
</dbReference>
<dbReference type="Gene3D" id="3.90.1200.10">
    <property type="match status" value="1"/>
</dbReference>
<dbReference type="RefSeq" id="WP_070878974.1">
    <property type="nucleotide sequence ID" value="NZ_CAJFZX010000003.1"/>
</dbReference>
<comment type="caution">
    <text evidence="1">The sequence shown here is derived from an EMBL/GenBank/DDBJ whole genome shotgun (WGS) entry which is preliminary data.</text>
</comment>
<evidence type="ECO:0000313" key="2">
    <source>
        <dbReference type="Proteomes" id="UP000441585"/>
    </source>
</evidence>
<keyword evidence="2" id="KW-1185">Reference proteome</keyword>
<dbReference type="Pfam" id="PF04655">
    <property type="entry name" value="APH_6_hur"/>
    <property type="match status" value="1"/>
</dbReference>
<protein>
    <recommendedName>
        <fullName evidence="3">Kinase</fullName>
    </recommendedName>
</protein>
<organism evidence="1 2">
    <name type="scientific">Metabacillus idriensis</name>
    <dbReference type="NCBI Taxonomy" id="324768"/>
    <lineage>
        <taxon>Bacteria</taxon>
        <taxon>Bacillati</taxon>
        <taxon>Bacillota</taxon>
        <taxon>Bacilli</taxon>
        <taxon>Bacillales</taxon>
        <taxon>Bacillaceae</taxon>
        <taxon>Metabacillus</taxon>
    </lineage>
</organism>
<dbReference type="GO" id="GO:0019748">
    <property type="term" value="P:secondary metabolic process"/>
    <property type="evidence" value="ECO:0007669"/>
    <property type="project" value="InterPro"/>
</dbReference>
<dbReference type="GO" id="GO:0016773">
    <property type="term" value="F:phosphotransferase activity, alcohol group as acceptor"/>
    <property type="evidence" value="ECO:0007669"/>
    <property type="project" value="InterPro"/>
</dbReference>
<reference evidence="1 2" key="1">
    <citation type="submission" date="2019-11" db="EMBL/GenBank/DDBJ databases">
        <title>Bacillus idriensis genome.</title>
        <authorList>
            <person name="Konopka E.N."/>
            <person name="Newman J.D."/>
        </authorList>
    </citation>
    <scope>NUCLEOTIDE SEQUENCE [LARGE SCALE GENOMIC DNA]</scope>
    <source>
        <strain evidence="1 2">DSM 19097</strain>
    </source>
</reference>